<evidence type="ECO:0000313" key="2">
    <source>
        <dbReference type="Proteomes" id="UP000516093"/>
    </source>
</evidence>
<dbReference type="RefSeq" id="WP_187734702.1">
    <property type="nucleotide sequence ID" value="NZ_CP060788.1"/>
</dbReference>
<gene>
    <name evidence="1" type="ORF">H9L05_22610</name>
</gene>
<keyword evidence="2" id="KW-1185">Reference proteome</keyword>
<dbReference type="Proteomes" id="UP000516093">
    <property type="component" value="Plasmid p_unnamed4"/>
</dbReference>
<name>A0A7H0H1X7_9BACT</name>
<geneLocation type="plasmid" evidence="1 2">
    <name>p_unnamed4</name>
</geneLocation>
<accession>A0A7H0H1X7</accession>
<evidence type="ECO:0000313" key="1">
    <source>
        <dbReference type="EMBL" id="QNP54543.1"/>
    </source>
</evidence>
<reference evidence="1 2" key="1">
    <citation type="submission" date="2020-08" db="EMBL/GenBank/DDBJ databases">
        <title>Genome sequence of Hymenobacter qilianensis JCM 19763T.</title>
        <authorList>
            <person name="Hyun D.-W."/>
            <person name="Bae J.-W."/>
        </authorList>
    </citation>
    <scope>NUCLEOTIDE SEQUENCE [LARGE SCALE GENOMIC DNA]</scope>
    <source>
        <strain evidence="1 2">JCM 19763</strain>
        <plasmid evidence="1 2">p_unnamed4</plasmid>
    </source>
</reference>
<dbReference type="EMBL" id="CP060788">
    <property type="protein sequence ID" value="QNP54543.1"/>
    <property type="molecule type" value="Genomic_DNA"/>
</dbReference>
<keyword evidence="1" id="KW-0614">Plasmid</keyword>
<dbReference type="AlphaFoldDB" id="A0A7H0H1X7"/>
<sequence length="85" mass="10065">MNLTELKQKLDHLGVKPKSYSLFGELTPDTTILVRNYYKWEVFYLDERGGRNDEQTFLSESDACDYLYKIFAESRRIEIKYGVNT</sequence>
<proteinExistence type="predicted"/>
<organism evidence="1 2">
    <name type="scientific">Hymenobacter qilianensis</name>
    <dbReference type="NCBI Taxonomy" id="1385715"/>
    <lineage>
        <taxon>Bacteria</taxon>
        <taxon>Pseudomonadati</taxon>
        <taxon>Bacteroidota</taxon>
        <taxon>Cytophagia</taxon>
        <taxon>Cytophagales</taxon>
        <taxon>Hymenobacteraceae</taxon>
        <taxon>Hymenobacter</taxon>
    </lineage>
</organism>
<protein>
    <submittedName>
        <fullName evidence="1">Uncharacterized protein</fullName>
    </submittedName>
</protein>
<dbReference type="KEGG" id="hqi:H9L05_22610"/>